<dbReference type="RefSeq" id="WP_202102038.1">
    <property type="nucleotide sequence ID" value="NZ_JAERTY010000003.1"/>
</dbReference>
<keyword evidence="2" id="KW-1185">Reference proteome</keyword>
<sequence length="572" mass="64228">MDRRNFLESLALAGSGVIAGSLEGFAVPSGRSLNVVASQLDRALLQADVAVVGAGLGGIAATLSMLRNGLNVILVEETDWVGGQLTQQGVPADEHSWIESHGAPLSYRNFRERIREYYRQNYPLTLEARENKFLNPGNGAVSRLCHEPKAALSVFHQLLAPYLSNGQLTLLMEHKAFDADASETTVSTVRVQCLNTKTIKILKSNYFIDATELGDLLPITSTDHIIGTESKSQTGELHAPIYPDPENQQAFTTCFAIDYIEGEDFVQKPEGFSFWKKYIPDIVPRWSGHLLSLEYSDPRTLKSKLLGFDPTGAATNGTLNLWNYRRIIDRRNFETGFFESDISLVNWPQNDYMLGNLIGVSPSRFKDNIEHSKQLGLSLLYWLQTEAPRPNGGFGWRGLRLRKDIMGTSDGFAKYPYVRESRRIKSEFTVLEQHIGQENRALTAGIYEDANKASEFFDSVGIGYYHIDLHPTTKVNYIDFPSLRFQIPLGALLPIKMDNLLPANKNIGTTHITNGCFRLHPVEWSIGEAVGLLLVFCKSKNKIPREVRKNRSLLKEFQNLLREQGVETTWQN</sequence>
<protein>
    <submittedName>
        <fullName evidence="1">FAD-dependent oxidoreductase</fullName>
    </submittedName>
</protein>
<dbReference type="PANTHER" id="PTHR42716">
    <property type="entry name" value="L-ASPARTATE OXIDASE"/>
    <property type="match status" value="1"/>
</dbReference>
<dbReference type="Gene3D" id="3.50.50.60">
    <property type="entry name" value="FAD/NAD(P)-binding domain"/>
    <property type="match status" value="1"/>
</dbReference>
<comment type="caution">
    <text evidence="1">The sequence shown here is derived from an EMBL/GenBank/DDBJ whole genome shotgun (WGS) entry which is preliminary data.</text>
</comment>
<dbReference type="InterPro" id="IPR005288">
    <property type="entry name" value="NadB"/>
</dbReference>
<proteinExistence type="predicted"/>
<dbReference type="PANTHER" id="PTHR42716:SF1">
    <property type="entry name" value="SLL0471 PROTEIN"/>
    <property type="match status" value="1"/>
</dbReference>
<name>A0ABS1R0R9_9SPHI</name>
<gene>
    <name evidence="1" type="ORF">JKG61_05790</name>
</gene>
<dbReference type="InterPro" id="IPR036188">
    <property type="entry name" value="FAD/NAD-bd_sf"/>
</dbReference>
<organism evidence="1 2">
    <name type="scientific">Sphingobacterium faecale</name>
    <dbReference type="NCBI Taxonomy" id="2803775"/>
    <lineage>
        <taxon>Bacteria</taxon>
        <taxon>Pseudomonadati</taxon>
        <taxon>Bacteroidota</taxon>
        <taxon>Sphingobacteriia</taxon>
        <taxon>Sphingobacteriales</taxon>
        <taxon>Sphingobacteriaceae</taxon>
        <taxon>Sphingobacterium</taxon>
    </lineage>
</organism>
<accession>A0ABS1R0R9</accession>
<evidence type="ECO:0000313" key="2">
    <source>
        <dbReference type="Proteomes" id="UP000625283"/>
    </source>
</evidence>
<dbReference type="SUPFAM" id="SSF51905">
    <property type="entry name" value="FAD/NAD(P)-binding domain"/>
    <property type="match status" value="1"/>
</dbReference>
<dbReference type="EMBL" id="JAERTY010000003">
    <property type="protein sequence ID" value="MBL1408258.1"/>
    <property type="molecule type" value="Genomic_DNA"/>
</dbReference>
<dbReference type="Proteomes" id="UP000625283">
    <property type="component" value="Unassembled WGS sequence"/>
</dbReference>
<evidence type="ECO:0000313" key="1">
    <source>
        <dbReference type="EMBL" id="MBL1408258.1"/>
    </source>
</evidence>
<dbReference type="Pfam" id="PF12831">
    <property type="entry name" value="FAD_oxidored"/>
    <property type="match status" value="1"/>
</dbReference>
<reference evidence="1 2" key="1">
    <citation type="submission" date="2021-01" db="EMBL/GenBank/DDBJ databases">
        <title>C459-1 draft genome sequence.</title>
        <authorList>
            <person name="Zhang X.-F."/>
        </authorList>
    </citation>
    <scope>NUCLEOTIDE SEQUENCE [LARGE SCALE GENOMIC DNA]</scope>
    <source>
        <strain evidence="2">C459-1</strain>
    </source>
</reference>